<dbReference type="OrthoDB" id="4654311at2"/>
<comment type="similarity">
    <text evidence="1">Belongs to the peptidase S33 family.</text>
</comment>
<evidence type="ECO:0000259" key="5">
    <source>
        <dbReference type="Pfam" id="PF06441"/>
    </source>
</evidence>
<feature type="active site" description="Nucleophile" evidence="4">
    <location>
        <position position="185"/>
    </location>
</feature>
<gene>
    <name evidence="6" type="ORF">SAMN04488570_2726</name>
</gene>
<sequence>MSDPSAELVPFTAAVPQAEIDDLRARIRATRWPGPAPGEADDPWARGVPVDYLRELAAYWADGFDWRTHEARLNAHPQLTTTVDGQRLHLLHVRSPEPDALPLVVTHGWPGSVLEFLDVLGPLTDPVAHGGDARDAFHVVAPSIPGYGFSGPVTEPGWDPARVGRAFATLMHRLGYERYAAQGGDWGSTISREIGIADPEHVVGVHLNMLLQRTPRDPAEVRDDEERARVEEVARYVRDGSGYRSVQATRPQTLAYALTDSPVGQLAWIVEKFREWTDNAGLPEDAVDRDLLLADVSLYWFTRTAGSSAQLYLEAAAARRGVRPSTVPTGVAVFPRDIARPIRRLAEETDRIVRWTEMERGGHFAAMEEPDLLVEDVRAMFRELR</sequence>
<feature type="domain" description="Epoxide hydrolase N-terminal" evidence="5">
    <location>
        <begin position="10"/>
        <end position="116"/>
    </location>
</feature>
<reference evidence="7" key="1">
    <citation type="submission" date="2016-10" db="EMBL/GenBank/DDBJ databases">
        <authorList>
            <person name="Varghese N."/>
            <person name="Submissions S."/>
        </authorList>
    </citation>
    <scope>NUCLEOTIDE SEQUENCE [LARGE SCALE GENOMIC DNA]</scope>
    <source>
        <strain evidence="7">DSM 22127</strain>
    </source>
</reference>
<accession>A0A1H1V5Q5</accession>
<evidence type="ECO:0000256" key="2">
    <source>
        <dbReference type="ARBA" id="ARBA00022797"/>
    </source>
</evidence>
<dbReference type="InterPro" id="IPR016292">
    <property type="entry name" value="Epoxide_hydrolase"/>
</dbReference>
<keyword evidence="3 6" id="KW-0378">Hydrolase</keyword>
<dbReference type="RefSeq" id="WP_091730628.1">
    <property type="nucleotide sequence ID" value="NZ_LT629757.1"/>
</dbReference>
<organism evidence="6 7">
    <name type="scientific">Nocardioides scoriae</name>
    <dbReference type="NCBI Taxonomy" id="642780"/>
    <lineage>
        <taxon>Bacteria</taxon>
        <taxon>Bacillati</taxon>
        <taxon>Actinomycetota</taxon>
        <taxon>Actinomycetes</taxon>
        <taxon>Propionibacteriales</taxon>
        <taxon>Nocardioidaceae</taxon>
        <taxon>Nocardioides</taxon>
    </lineage>
</organism>
<dbReference type="Proteomes" id="UP000198859">
    <property type="component" value="Chromosome I"/>
</dbReference>
<dbReference type="PANTHER" id="PTHR21661">
    <property type="entry name" value="EPOXIDE HYDROLASE 1-RELATED"/>
    <property type="match status" value="1"/>
</dbReference>
<feature type="active site" description="Proton acceptor" evidence="4">
    <location>
        <position position="363"/>
    </location>
</feature>
<protein>
    <submittedName>
        <fullName evidence="6">Epoxide hydrolase N terminus</fullName>
    </submittedName>
</protein>
<feature type="active site" description="Proton donor" evidence="4">
    <location>
        <position position="312"/>
    </location>
</feature>
<dbReference type="GO" id="GO:0097176">
    <property type="term" value="P:epoxide metabolic process"/>
    <property type="evidence" value="ECO:0007669"/>
    <property type="project" value="TreeGrafter"/>
</dbReference>
<dbReference type="Gene3D" id="3.40.50.1820">
    <property type="entry name" value="alpha/beta hydrolase"/>
    <property type="match status" value="1"/>
</dbReference>
<evidence type="ECO:0000256" key="4">
    <source>
        <dbReference type="PIRSR" id="PIRSR001112-1"/>
    </source>
</evidence>
<dbReference type="PANTHER" id="PTHR21661:SF35">
    <property type="entry name" value="EPOXIDE HYDROLASE"/>
    <property type="match status" value="1"/>
</dbReference>
<proteinExistence type="inferred from homology"/>
<dbReference type="InterPro" id="IPR029058">
    <property type="entry name" value="AB_hydrolase_fold"/>
</dbReference>
<evidence type="ECO:0000256" key="3">
    <source>
        <dbReference type="ARBA" id="ARBA00022801"/>
    </source>
</evidence>
<dbReference type="SUPFAM" id="SSF53474">
    <property type="entry name" value="alpha/beta-Hydrolases"/>
    <property type="match status" value="1"/>
</dbReference>
<keyword evidence="7" id="KW-1185">Reference proteome</keyword>
<dbReference type="InterPro" id="IPR010497">
    <property type="entry name" value="Epoxide_hydro_N"/>
</dbReference>
<evidence type="ECO:0000256" key="1">
    <source>
        <dbReference type="ARBA" id="ARBA00010088"/>
    </source>
</evidence>
<dbReference type="EMBL" id="LT629757">
    <property type="protein sequence ID" value="SDS79950.1"/>
    <property type="molecule type" value="Genomic_DNA"/>
</dbReference>
<dbReference type="PRINTS" id="PR00412">
    <property type="entry name" value="EPOXHYDRLASE"/>
</dbReference>
<dbReference type="AlphaFoldDB" id="A0A1H1V5Q5"/>
<dbReference type="InterPro" id="IPR000639">
    <property type="entry name" value="Epox_hydrolase-like"/>
</dbReference>
<name>A0A1H1V5Q5_9ACTN</name>
<evidence type="ECO:0000313" key="7">
    <source>
        <dbReference type="Proteomes" id="UP000198859"/>
    </source>
</evidence>
<dbReference type="PIRSF" id="PIRSF001112">
    <property type="entry name" value="Epoxide_hydrolase"/>
    <property type="match status" value="1"/>
</dbReference>
<dbReference type="Pfam" id="PF06441">
    <property type="entry name" value="EHN"/>
    <property type="match status" value="1"/>
</dbReference>
<dbReference type="GO" id="GO:0004301">
    <property type="term" value="F:epoxide hydrolase activity"/>
    <property type="evidence" value="ECO:0007669"/>
    <property type="project" value="TreeGrafter"/>
</dbReference>
<dbReference type="STRING" id="642780.SAMN04488570_2726"/>
<keyword evidence="2" id="KW-0058">Aromatic hydrocarbons catabolism</keyword>
<evidence type="ECO:0000313" key="6">
    <source>
        <dbReference type="EMBL" id="SDS79950.1"/>
    </source>
</evidence>